<sequence>MTSCTYCYITVTGKIVKINLKIFELIVWQSKTKLSHKAGYNAITLYENQLDTGDSQSQYHSTSIQQDYQYPIMYLI</sequence>
<evidence type="ECO:0000313" key="1">
    <source>
        <dbReference type="EMBL" id="EST46134.1"/>
    </source>
</evidence>
<organism evidence="1">
    <name type="scientific">Spironucleus salmonicida</name>
    <dbReference type="NCBI Taxonomy" id="348837"/>
    <lineage>
        <taxon>Eukaryota</taxon>
        <taxon>Metamonada</taxon>
        <taxon>Diplomonadida</taxon>
        <taxon>Hexamitidae</taxon>
        <taxon>Hexamitinae</taxon>
        <taxon>Spironucleus</taxon>
    </lineage>
</organism>
<dbReference type="EMBL" id="KI546085">
    <property type="protein sequence ID" value="EST46134.1"/>
    <property type="molecule type" value="Genomic_DNA"/>
</dbReference>
<gene>
    <name evidence="1" type="ORF">SS50377_14131</name>
</gene>
<name>V6LZ70_9EUKA</name>
<accession>V6LZ70</accession>
<proteinExistence type="predicted"/>
<dbReference type="AlphaFoldDB" id="V6LZ70"/>
<reference evidence="1" key="1">
    <citation type="journal article" date="2014" name="PLoS Genet.">
        <title>The Genome of Spironucleus salmonicida Highlights a Fish Pathogen Adapted to Fluctuating Environments.</title>
        <authorList>
            <person name="Xu F."/>
            <person name="Jerlstrom-Hultqvist J."/>
            <person name="Einarsson E."/>
            <person name="Astvaldsson A."/>
            <person name="Svard S.G."/>
            <person name="Andersson J.O."/>
        </authorList>
    </citation>
    <scope>NUCLEOTIDE SEQUENCE</scope>
</reference>
<protein>
    <submittedName>
        <fullName evidence="1">Uncharacterized protein</fullName>
    </submittedName>
</protein>